<accession>S0FMG2</accession>
<dbReference type="Proteomes" id="UP000014155">
    <property type="component" value="Unassembled WGS sequence"/>
</dbReference>
<dbReference type="EMBL" id="AORV01000020">
    <property type="protein sequence ID" value="EMS73405.1"/>
    <property type="molecule type" value="Genomic_DNA"/>
</dbReference>
<keyword evidence="2" id="KW-0413">Isomerase</keyword>
<dbReference type="PANTHER" id="PTHR38418">
    <property type="entry name" value="SUGAR ISOMERASE, KPSF/GUTQ (AFU_ORTHOLOGUE AFUA_6G08860)"/>
    <property type="match status" value="1"/>
</dbReference>
<keyword evidence="3" id="KW-1185">Reference proteome</keyword>
<dbReference type="GO" id="GO:0097367">
    <property type="term" value="F:carbohydrate derivative binding"/>
    <property type="evidence" value="ECO:0007669"/>
    <property type="project" value="InterPro"/>
</dbReference>
<dbReference type="InterPro" id="IPR035474">
    <property type="entry name" value="SIS_Kpsf"/>
</dbReference>
<evidence type="ECO:0000313" key="2">
    <source>
        <dbReference type="EMBL" id="EMS73405.1"/>
    </source>
</evidence>
<gene>
    <name evidence="2" type="ORF">CTER_0570</name>
</gene>
<dbReference type="InterPro" id="IPR046348">
    <property type="entry name" value="SIS_dom_sf"/>
</dbReference>
<dbReference type="STRING" id="1195236.CTER_0570"/>
<dbReference type="AlphaFoldDB" id="S0FMG2"/>
<dbReference type="SUPFAM" id="SSF53697">
    <property type="entry name" value="SIS domain"/>
    <property type="match status" value="1"/>
</dbReference>
<protein>
    <submittedName>
        <fullName evidence="2">Putative sugar phosphate isomerase involved in capsule formation</fullName>
        <ecNumber evidence="2">5.3.1.13</ecNumber>
    </submittedName>
</protein>
<dbReference type="Pfam" id="PF01380">
    <property type="entry name" value="SIS"/>
    <property type="match status" value="1"/>
</dbReference>
<dbReference type="RefSeq" id="WP_004623901.1">
    <property type="nucleotide sequence ID" value="NZ_AORV01000020.1"/>
</dbReference>
<dbReference type="EC" id="5.3.1.13" evidence="2"/>
<dbReference type="GO" id="GO:1901135">
    <property type="term" value="P:carbohydrate derivative metabolic process"/>
    <property type="evidence" value="ECO:0007669"/>
    <property type="project" value="InterPro"/>
</dbReference>
<organism evidence="2 3">
    <name type="scientific">Ruminiclostridium cellobioparum subsp. termitidis CT1112</name>
    <dbReference type="NCBI Taxonomy" id="1195236"/>
    <lineage>
        <taxon>Bacteria</taxon>
        <taxon>Bacillati</taxon>
        <taxon>Bacillota</taxon>
        <taxon>Clostridia</taxon>
        <taxon>Eubacteriales</taxon>
        <taxon>Oscillospiraceae</taxon>
        <taxon>Ruminiclostridium</taxon>
    </lineage>
</organism>
<evidence type="ECO:0000259" key="1">
    <source>
        <dbReference type="PROSITE" id="PS51464"/>
    </source>
</evidence>
<proteinExistence type="predicted"/>
<dbReference type="PATRIC" id="fig|1195236.3.peg.892"/>
<dbReference type="InterPro" id="IPR001347">
    <property type="entry name" value="SIS_dom"/>
</dbReference>
<dbReference type="PROSITE" id="PS51464">
    <property type="entry name" value="SIS"/>
    <property type="match status" value="1"/>
</dbReference>
<name>S0FMG2_RUMCE</name>
<dbReference type="Gene3D" id="3.40.50.10490">
    <property type="entry name" value="Glucose-6-phosphate isomerase like protein, domain 1"/>
    <property type="match status" value="1"/>
</dbReference>
<feature type="domain" description="SIS" evidence="1">
    <location>
        <begin position="33"/>
        <end position="179"/>
    </location>
</feature>
<reference evidence="2 3" key="1">
    <citation type="journal article" date="2013" name="Genome Announc.">
        <title>Draft Genome Sequence of the Cellulolytic, Mesophilic, Anaerobic Bacterium Clostridium termitidis Strain CT1112 (DSM 5398).</title>
        <authorList>
            <person name="Lal S."/>
            <person name="Ramachandran U."/>
            <person name="Zhang X."/>
            <person name="Munir R."/>
            <person name="Sparling R."/>
            <person name="Levin D.B."/>
        </authorList>
    </citation>
    <scope>NUCLEOTIDE SEQUENCE [LARGE SCALE GENOMIC DNA]</scope>
    <source>
        <strain evidence="2 3">CT1112</strain>
    </source>
</reference>
<dbReference type="GO" id="GO:0019146">
    <property type="term" value="F:arabinose-5-phosphate isomerase activity"/>
    <property type="evidence" value="ECO:0007669"/>
    <property type="project" value="UniProtKB-EC"/>
</dbReference>
<sequence length="202" mass="21480">MNEKDVLKYFLSTVISETEDLIDKIGDDFYEAAVSLIGDAEEEGKRVHITGIGKPGHVAGYIASLLSSTGTPAYELHGTEAVHGSSGQVMDGDVVIAISNSGETAELKATVSTLKSNGAKIIGVTGQKNSWLAENSDVFLFAGVVNEGDSLNRAPRASIIAEIIVLQGLSIMLQNKKNITPKQYIKWHPGGALGKLRQDEAK</sequence>
<comment type="caution">
    <text evidence="2">The sequence shown here is derived from an EMBL/GenBank/DDBJ whole genome shotgun (WGS) entry which is preliminary data.</text>
</comment>
<evidence type="ECO:0000313" key="3">
    <source>
        <dbReference type="Proteomes" id="UP000014155"/>
    </source>
</evidence>
<dbReference type="PANTHER" id="PTHR38418:SF2">
    <property type="entry name" value="SUGAR ISOMERASE, KPSF_GUTQ (AFU_ORTHOLOGUE AFUA_6G08860)"/>
    <property type="match status" value="1"/>
</dbReference>
<dbReference type="CDD" id="cd05014">
    <property type="entry name" value="SIS_Kpsf"/>
    <property type="match status" value="1"/>
</dbReference>
<dbReference type="eggNOG" id="COG0794">
    <property type="taxonomic scope" value="Bacteria"/>
</dbReference>